<dbReference type="InterPro" id="IPR011438">
    <property type="entry name" value="DUF1541"/>
</dbReference>
<feature type="compositionally biased region" description="Low complexity" evidence="1">
    <location>
        <begin position="35"/>
        <end position="52"/>
    </location>
</feature>
<evidence type="ECO:0000313" key="5">
    <source>
        <dbReference type="Proteomes" id="UP000593998"/>
    </source>
</evidence>
<reference evidence="4 5" key="1">
    <citation type="submission" date="2020-10" db="EMBL/GenBank/DDBJ databases">
        <title>Janibacter indicus TT2 genome sequence.</title>
        <authorList>
            <person name="Lee K."/>
            <person name="Ganzorig M."/>
        </authorList>
    </citation>
    <scope>NUCLEOTIDE SEQUENCE [LARGE SCALE GENOMIC DNA]</scope>
    <source>
        <strain evidence="4 5">TT2</strain>
    </source>
</reference>
<dbReference type="PROSITE" id="PS51257">
    <property type="entry name" value="PROKAR_LIPOPROTEIN"/>
    <property type="match status" value="1"/>
</dbReference>
<evidence type="ECO:0000256" key="1">
    <source>
        <dbReference type="SAM" id="MobiDB-lite"/>
    </source>
</evidence>
<sequence>MTTANRRVRVAATAAAAVALLAGCGGTAEEDATQSSVTSDSSASGSETSEAMGSHKPDGGPPPEGIEEASSPTYPIGTKVTLTADHMPGMNGAEATISGAFDTTAYSVSYTPMDGGERVTDHKWVVHEELENPGEAPLAEGTEVVLNTDHMAGMAGAEATIESSTDETVYMVDLTMDGMKMTNHKWIVESEIQPAE</sequence>
<feature type="region of interest" description="Disordered" evidence="1">
    <location>
        <begin position="27"/>
        <end position="76"/>
    </location>
</feature>
<feature type="domain" description="DUF1541" evidence="3">
    <location>
        <begin position="77"/>
        <end position="127"/>
    </location>
</feature>
<evidence type="ECO:0000259" key="3">
    <source>
        <dbReference type="Pfam" id="PF07563"/>
    </source>
</evidence>
<dbReference type="RefSeq" id="WP_192911137.1">
    <property type="nucleotide sequence ID" value="NZ_CP062789.1"/>
</dbReference>
<dbReference type="AlphaFoldDB" id="A0A7L9J075"/>
<feature type="signal peptide" evidence="2">
    <location>
        <begin position="1"/>
        <end position="28"/>
    </location>
</feature>
<dbReference type="EMBL" id="CP062789">
    <property type="protein sequence ID" value="QOK22779.1"/>
    <property type="molecule type" value="Genomic_DNA"/>
</dbReference>
<protein>
    <submittedName>
        <fullName evidence="4">YdhK family protein</fullName>
    </submittedName>
</protein>
<dbReference type="Gene3D" id="2.30.30.1210">
    <property type="entry name" value="Domain of unknown function DUF1541"/>
    <property type="match status" value="1"/>
</dbReference>
<keyword evidence="2" id="KW-0732">Signal</keyword>
<evidence type="ECO:0000313" key="4">
    <source>
        <dbReference type="EMBL" id="QOK22779.1"/>
    </source>
</evidence>
<feature type="chain" id="PRO_5032424910" evidence="2">
    <location>
        <begin position="29"/>
        <end position="196"/>
    </location>
</feature>
<dbReference type="Proteomes" id="UP000593998">
    <property type="component" value="Chromosome"/>
</dbReference>
<dbReference type="Pfam" id="PF07563">
    <property type="entry name" value="DUF1541"/>
    <property type="match status" value="2"/>
</dbReference>
<proteinExistence type="predicted"/>
<accession>A0A7L9J075</accession>
<organism evidence="4 5">
    <name type="scientific">Janibacter indicus</name>
    <dbReference type="NCBI Taxonomy" id="857417"/>
    <lineage>
        <taxon>Bacteria</taxon>
        <taxon>Bacillati</taxon>
        <taxon>Actinomycetota</taxon>
        <taxon>Actinomycetes</taxon>
        <taxon>Micrococcales</taxon>
        <taxon>Intrasporangiaceae</taxon>
        <taxon>Janibacter</taxon>
    </lineage>
</organism>
<name>A0A7L9J075_9MICO</name>
<feature type="domain" description="DUF1541" evidence="3">
    <location>
        <begin position="141"/>
        <end position="189"/>
    </location>
</feature>
<evidence type="ECO:0000256" key="2">
    <source>
        <dbReference type="SAM" id="SignalP"/>
    </source>
</evidence>
<gene>
    <name evidence="4" type="ORF">IGS73_17355</name>
</gene>